<organism evidence="2 3">
    <name type="scientific">Actinokineospora alba</name>
    <dbReference type="NCBI Taxonomy" id="504798"/>
    <lineage>
        <taxon>Bacteria</taxon>
        <taxon>Bacillati</taxon>
        <taxon>Actinomycetota</taxon>
        <taxon>Actinomycetes</taxon>
        <taxon>Pseudonocardiales</taxon>
        <taxon>Pseudonocardiaceae</taxon>
        <taxon>Actinokineospora</taxon>
    </lineage>
</organism>
<dbReference type="STRING" id="504798.SAMN05421871_107360"/>
<keyword evidence="3" id="KW-1185">Reference proteome</keyword>
<feature type="transmembrane region" description="Helical" evidence="1">
    <location>
        <begin position="100"/>
        <end position="120"/>
    </location>
</feature>
<reference evidence="3" key="1">
    <citation type="submission" date="2016-10" db="EMBL/GenBank/DDBJ databases">
        <authorList>
            <person name="Varghese N."/>
            <person name="Submissions S."/>
        </authorList>
    </citation>
    <scope>NUCLEOTIDE SEQUENCE [LARGE SCALE GENOMIC DNA]</scope>
    <source>
        <strain evidence="3">IBRC-M 10655</strain>
    </source>
</reference>
<name>A0A1H0USI8_9PSEU</name>
<dbReference type="Proteomes" id="UP000199651">
    <property type="component" value="Unassembled WGS sequence"/>
</dbReference>
<dbReference type="Pfam" id="PF09852">
    <property type="entry name" value="DUF2079"/>
    <property type="match status" value="1"/>
</dbReference>
<protein>
    <submittedName>
        <fullName evidence="2">Uncharacterized membrane protein</fullName>
    </submittedName>
</protein>
<accession>A0A1H0USI8</accession>
<feature type="transmembrane region" description="Helical" evidence="1">
    <location>
        <begin position="20"/>
        <end position="38"/>
    </location>
</feature>
<dbReference type="OrthoDB" id="5240834at2"/>
<keyword evidence="1" id="KW-0472">Membrane</keyword>
<proteinExistence type="predicted"/>
<keyword evidence="1" id="KW-0812">Transmembrane</keyword>
<feature type="transmembrane region" description="Helical" evidence="1">
    <location>
        <begin position="126"/>
        <end position="145"/>
    </location>
</feature>
<gene>
    <name evidence="2" type="ORF">SAMN05192558_11244</name>
</gene>
<feature type="transmembrane region" description="Helical" evidence="1">
    <location>
        <begin position="309"/>
        <end position="334"/>
    </location>
</feature>
<feature type="transmembrane region" description="Helical" evidence="1">
    <location>
        <begin position="206"/>
        <end position="230"/>
    </location>
</feature>
<evidence type="ECO:0000256" key="1">
    <source>
        <dbReference type="SAM" id="Phobius"/>
    </source>
</evidence>
<keyword evidence="1" id="KW-1133">Transmembrane helix</keyword>
<feature type="transmembrane region" description="Helical" evidence="1">
    <location>
        <begin position="177"/>
        <end position="199"/>
    </location>
</feature>
<dbReference type="AlphaFoldDB" id="A0A1H0USI8"/>
<dbReference type="EMBL" id="FNJB01000012">
    <property type="protein sequence ID" value="SDP69259.1"/>
    <property type="molecule type" value="Genomic_DNA"/>
</dbReference>
<feature type="transmembrane region" description="Helical" evidence="1">
    <location>
        <begin position="152"/>
        <end position="171"/>
    </location>
</feature>
<feature type="transmembrane region" description="Helical" evidence="1">
    <location>
        <begin position="354"/>
        <end position="375"/>
    </location>
</feature>
<sequence>MGAKTVQKSETSPSVTKGPWLLAAAIFIGYAVMSLARFQRIAHGSFDLALFTQAVAGYAKFEPPISNVREHGYNVLGEHFHPILALLGPLYRLWPSPMTLLVAQALLIAVSVAPITRLAVERLGTGSGYAVGAAYGLSWGLQAAVDFDFHEIAFAVPLIAFSLVAVVEQRFPHAIMWALPLVLVKEDLGFIVAGIGLVIAIRGKRLAGAVLGVFGIAATLIAIGILIPAINPEGKYPFWKQAGGADPTTEQGPFGMISALGEQLWTSGDVKVHTLFLLLLATAFLAVRSPITLIAVVPLGLRFISPNEFYWGTTFHYSAPLMPILFVAAIDALIRLRATESAGQGLRDRARKAWATHGAIAMLAIAIALTDKFPLSQYWDPKTMFSPEERVEAAWTAMALVPDGATVETTLNLLAPLSGRTDTYWIGHANNPVPQYVVFDQKHSGAPVPPQDPLRWISQRHGGAPFETIYADRHGLFVFVSLGDAPSR</sequence>
<dbReference type="InterPro" id="IPR018650">
    <property type="entry name" value="STSV1_Orf64"/>
</dbReference>
<dbReference type="RefSeq" id="WP_133794693.1">
    <property type="nucleotide sequence ID" value="NZ_FNDV01000007.1"/>
</dbReference>
<evidence type="ECO:0000313" key="2">
    <source>
        <dbReference type="EMBL" id="SDP69259.1"/>
    </source>
</evidence>
<evidence type="ECO:0000313" key="3">
    <source>
        <dbReference type="Proteomes" id="UP000199651"/>
    </source>
</evidence>
<feature type="transmembrane region" description="Helical" evidence="1">
    <location>
        <begin position="275"/>
        <end position="297"/>
    </location>
</feature>